<name>A0ABN8SDJ2_9CNID</name>
<feature type="non-terminal residue" evidence="7">
    <location>
        <position position="1"/>
    </location>
</feature>
<evidence type="ECO:0000256" key="2">
    <source>
        <dbReference type="ARBA" id="ARBA00022737"/>
    </source>
</evidence>
<dbReference type="InterPro" id="IPR000845">
    <property type="entry name" value="Nucleoside_phosphorylase_d"/>
</dbReference>
<keyword evidence="2" id="KW-0677">Repeat</keyword>
<dbReference type="PROSITE" id="PS50837">
    <property type="entry name" value="NACHT"/>
    <property type="match status" value="1"/>
</dbReference>
<comment type="caution">
    <text evidence="7">The sequence shown here is derived from an EMBL/GenBank/DDBJ whole genome shotgun (WGS) entry which is preliminary data.</text>
</comment>
<feature type="compositionally biased region" description="Low complexity" evidence="5">
    <location>
        <begin position="352"/>
        <end position="364"/>
    </location>
</feature>
<dbReference type="InterPro" id="IPR032675">
    <property type="entry name" value="LRR_dom_sf"/>
</dbReference>
<gene>
    <name evidence="7" type="ORF">PLOB_00044665</name>
</gene>
<evidence type="ECO:0000256" key="5">
    <source>
        <dbReference type="SAM" id="MobiDB-lite"/>
    </source>
</evidence>
<proteinExistence type="predicted"/>
<keyword evidence="3" id="KW-0547">Nucleotide-binding</keyword>
<feature type="domain" description="NACHT" evidence="6">
    <location>
        <begin position="465"/>
        <end position="619"/>
    </location>
</feature>
<dbReference type="EMBL" id="CALNXK010000761">
    <property type="protein sequence ID" value="CAH3189766.1"/>
    <property type="molecule type" value="Genomic_DNA"/>
</dbReference>
<keyword evidence="4" id="KW-0067">ATP-binding</keyword>
<evidence type="ECO:0000256" key="4">
    <source>
        <dbReference type="ARBA" id="ARBA00022840"/>
    </source>
</evidence>
<keyword evidence="8" id="KW-1185">Reference proteome</keyword>
<dbReference type="Gene3D" id="3.80.10.10">
    <property type="entry name" value="Ribonuclease Inhibitor"/>
    <property type="match status" value="1"/>
</dbReference>
<dbReference type="PANTHER" id="PTHR24106">
    <property type="entry name" value="NACHT, LRR AND CARD DOMAINS-CONTAINING"/>
    <property type="match status" value="1"/>
</dbReference>
<dbReference type="SUPFAM" id="SSF52047">
    <property type="entry name" value="RNI-like"/>
    <property type="match status" value="1"/>
</dbReference>
<sequence length="1130" mass="127834">KRKRKKKRKRERKEKTLKECISHPPELNKVLPSLADIKAITRPSKHADLPVDVLLLTVKNCEFLACYSELKKPYRCWFDGLGYVYFSDVDGSQDKVKVALFKCYEKSSCPGGSLVSVKNAATLLRPKAVISVGACSGLHPEKSNLGDVVVSAKLTTYASKEVINNQEQSTGMRSYVSKCFLDVIKNCADGWKAPLKNLADAQQVQVYTSAEFLSGPEQVISEQRHDQLAETNPQAIAMENEGEGVFTAAFDCQIEWLIVKGIADYADGSQLASESWSSCASVMAASLVAHMLNEPCVFHSWPHYQGPQPQGLITHYDENHTTPPSTASFSLEPPSKPQRQKYNDNPTKKQPSTASSSNASLDSSINRTQTNGETLVAPFIERMKKHVRDVTDKPYGDLKSPFYNPGEGPRRDLKLDEIFTNLIIYEGRAKYDFSGDRIEQLNEYHKANENLRPTLPGDIFDDLERQILVVGRPGIGKTMFSIKILRNWASFPFLNNDIQDFYNEMQISQKDFKVAFLIKLRTFNSTNQKLSLRELLDHSEYSAALPKEVWNYIRHNPERVLLIFDGFDEYTGRTKINEDDIPYRNSEEERMPVYFLMKKIVEGKILTGATILTTTRPNAVSCIRSLDFDKTVEILGFSTEQVKEYVQKFTKEEDKAETIKQHITSNLNLVAFCYVPVNCFIICSCLLELLGNTTGFTSLPTRLTEIYSIAIKMFYLSYEEYRYQKAKGQQFFLKSFKQLPVPVQSKFTSLGKIAFDGITKGRLIFESVEISNLESNGLFHRLPDTRDHPLAERREQYCFLHLTIQEFLAAKYLVDTLSSEQLRDFVAAHIEDGAWKVVMQFVAGLLAEKDEQSTDIFSDLLPLKTDTKEVEIKLSEDSDERIETLTRWPADEDKALVVTLFNCMYENNASDREVQKKLTKIGCNALDFNNCNLSPLDCLALVHALKSVKGMLDFHLSFNSLQSLGCIEIAKLLRGNEHSQGLCKLNSLNLMWNQITDEGVEHLSTALTHTNCKLKRLYLMNNNITNDGVKHLSTALTHTNCKLNNLYLTNNNITDEGVEQLSTALTHTNCKLNSLHLGGNNITDESVKHLFTALTHTNCKLNSLYLFNNKITQQGKKLLNSKNINCEVAF</sequence>
<protein>
    <recommendedName>
        <fullName evidence="6">NACHT domain-containing protein</fullName>
    </recommendedName>
</protein>
<dbReference type="Pfam" id="PF13516">
    <property type="entry name" value="LRR_6"/>
    <property type="match status" value="4"/>
</dbReference>
<dbReference type="SUPFAM" id="SSF53167">
    <property type="entry name" value="Purine and uridine phosphorylases"/>
    <property type="match status" value="1"/>
</dbReference>
<accession>A0ABN8SDJ2</accession>
<dbReference type="Pfam" id="PF05729">
    <property type="entry name" value="NACHT"/>
    <property type="match status" value="1"/>
</dbReference>
<dbReference type="InterPro" id="IPR051261">
    <property type="entry name" value="NLR"/>
</dbReference>
<dbReference type="Gene3D" id="3.40.50.1580">
    <property type="entry name" value="Nucleoside phosphorylase domain"/>
    <property type="match status" value="1"/>
</dbReference>
<dbReference type="InterPro" id="IPR001611">
    <property type="entry name" value="Leu-rich_rpt"/>
</dbReference>
<dbReference type="PROSITE" id="PS51450">
    <property type="entry name" value="LRR"/>
    <property type="match status" value="1"/>
</dbReference>
<dbReference type="Proteomes" id="UP001159405">
    <property type="component" value="Unassembled WGS sequence"/>
</dbReference>
<dbReference type="InterPro" id="IPR035994">
    <property type="entry name" value="Nucleoside_phosphorylase_sf"/>
</dbReference>
<dbReference type="InterPro" id="IPR007111">
    <property type="entry name" value="NACHT_NTPase"/>
</dbReference>
<organism evidence="7 8">
    <name type="scientific">Porites lobata</name>
    <dbReference type="NCBI Taxonomy" id="104759"/>
    <lineage>
        <taxon>Eukaryota</taxon>
        <taxon>Metazoa</taxon>
        <taxon>Cnidaria</taxon>
        <taxon>Anthozoa</taxon>
        <taxon>Hexacorallia</taxon>
        <taxon>Scleractinia</taxon>
        <taxon>Fungiina</taxon>
        <taxon>Poritidae</taxon>
        <taxon>Porites</taxon>
    </lineage>
</organism>
<evidence type="ECO:0000313" key="8">
    <source>
        <dbReference type="Proteomes" id="UP001159405"/>
    </source>
</evidence>
<dbReference type="SMART" id="SM00368">
    <property type="entry name" value="LRR_RI"/>
    <property type="match status" value="6"/>
</dbReference>
<reference evidence="7 8" key="1">
    <citation type="submission" date="2022-05" db="EMBL/GenBank/DDBJ databases">
        <authorList>
            <consortium name="Genoscope - CEA"/>
            <person name="William W."/>
        </authorList>
    </citation>
    <scope>NUCLEOTIDE SEQUENCE [LARGE SCALE GENOMIC DNA]</scope>
</reference>
<dbReference type="Pfam" id="PF01048">
    <property type="entry name" value="PNP_UDP_1"/>
    <property type="match status" value="1"/>
</dbReference>
<feature type="region of interest" description="Disordered" evidence="5">
    <location>
        <begin position="309"/>
        <end position="373"/>
    </location>
</feature>
<keyword evidence="1" id="KW-0433">Leucine-rich repeat</keyword>
<evidence type="ECO:0000259" key="6">
    <source>
        <dbReference type="PROSITE" id="PS50837"/>
    </source>
</evidence>
<evidence type="ECO:0000256" key="1">
    <source>
        <dbReference type="ARBA" id="ARBA00022614"/>
    </source>
</evidence>
<evidence type="ECO:0000313" key="7">
    <source>
        <dbReference type="EMBL" id="CAH3189766.1"/>
    </source>
</evidence>
<dbReference type="InterPro" id="IPR027417">
    <property type="entry name" value="P-loop_NTPase"/>
</dbReference>
<dbReference type="SUPFAM" id="SSF52540">
    <property type="entry name" value="P-loop containing nucleoside triphosphate hydrolases"/>
    <property type="match status" value="1"/>
</dbReference>
<evidence type="ECO:0000256" key="3">
    <source>
        <dbReference type="ARBA" id="ARBA00022741"/>
    </source>
</evidence>
<dbReference type="Gene3D" id="3.40.50.300">
    <property type="entry name" value="P-loop containing nucleotide triphosphate hydrolases"/>
    <property type="match status" value="1"/>
</dbReference>